<evidence type="ECO:0000256" key="5">
    <source>
        <dbReference type="ARBA" id="ARBA00022490"/>
    </source>
</evidence>
<keyword evidence="9 14" id="KW-0648">Protein biosynthesis</keyword>
<dbReference type="InterPro" id="IPR009080">
    <property type="entry name" value="tRNAsynth_Ia_anticodon-bd"/>
</dbReference>
<dbReference type="PRINTS" id="PR00986">
    <property type="entry name" value="TRNASYNTHVAL"/>
</dbReference>
<protein>
    <recommendedName>
        <fullName evidence="12">Valine--tRNA ligase, mitochondrial</fullName>
        <ecNumber evidence="4">6.1.1.9</ecNumber>
    </recommendedName>
    <alternativeName>
        <fullName evidence="11">Valyl-tRNA synthetase</fullName>
    </alternativeName>
</protein>
<keyword evidence="6 14" id="KW-0436">Ligase</keyword>
<keyword evidence="7 14" id="KW-0547">Nucleotide-binding</keyword>
<dbReference type="GO" id="GO:0005524">
    <property type="term" value="F:ATP binding"/>
    <property type="evidence" value="ECO:0007669"/>
    <property type="project" value="UniProtKB-KW"/>
</dbReference>
<evidence type="ECO:0000256" key="1">
    <source>
        <dbReference type="ARBA" id="ARBA00004173"/>
    </source>
</evidence>
<evidence type="ECO:0000256" key="14">
    <source>
        <dbReference type="RuleBase" id="RU363035"/>
    </source>
</evidence>
<dbReference type="InterPro" id="IPR001412">
    <property type="entry name" value="aa-tRNA-synth_I_CS"/>
</dbReference>
<dbReference type="NCBIfam" id="TIGR00422">
    <property type="entry name" value="valS"/>
    <property type="match status" value="1"/>
</dbReference>
<reference evidence="19 20" key="2">
    <citation type="submission" date="2015-12" db="EMBL/GenBank/DDBJ databases">
        <title>Dictyostelia acquired genes for synthesis and detection of signals that induce cell-type specialization by lateral gene transfer from prokaryotes.</title>
        <authorList>
            <person name="Gloeckner G."/>
            <person name="Schaap P."/>
        </authorList>
    </citation>
    <scope>NUCLEOTIDE SEQUENCE [LARGE SCALE GENOMIC DNA]</scope>
    <source>
        <strain evidence="19 20">TK</strain>
    </source>
</reference>
<dbReference type="OrthoDB" id="629407at2759"/>
<dbReference type="GO" id="GO:0006438">
    <property type="term" value="P:valyl-tRNA aminoacylation"/>
    <property type="evidence" value="ECO:0007669"/>
    <property type="project" value="InterPro"/>
</dbReference>
<dbReference type="GO" id="GO:0002161">
    <property type="term" value="F:aminoacyl-tRNA deacylase activity"/>
    <property type="evidence" value="ECO:0007669"/>
    <property type="project" value="InterPro"/>
</dbReference>
<dbReference type="InterPro" id="IPR037118">
    <property type="entry name" value="Val-tRNA_synth_C_sf"/>
</dbReference>
<dbReference type="HAMAP" id="MF_02004">
    <property type="entry name" value="Val_tRNA_synth_type1"/>
    <property type="match status" value="1"/>
</dbReference>
<feature type="domain" description="Methionyl/Valyl/Leucyl/Isoleucyl-tRNA synthetase anticodon-binding" evidence="17">
    <location>
        <begin position="798"/>
        <end position="951"/>
    </location>
</feature>
<evidence type="ECO:0000256" key="6">
    <source>
        <dbReference type="ARBA" id="ARBA00022598"/>
    </source>
</evidence>
<dbReference type="InterPro" id="IPR002303">
    <property type="entry name" value="Valyl-tRNA_ligase"/>
</dbReference>
<reference evidence="18" key="1">
    <citation type="submission" date="2011-05" db="EMBL/GenBank/DDBJ databases">
        <title>Phenotypic evolution in the social amoebas.</title>
        <authorList>
            <person name="Schaap P."/>
            <person name="Lawal H.M."/>
            <person name="Gloeckner G."/>
        </authorList>
    </citation>
    <scope>NUCLEOTIDE SEQUENCE</scope>
</reference>
<dbReference type="Gene3D" id="1.10.287.380">
    <property type="entry name" value="Valyl-tRNA synthetase, C-terminal domain"/>
    <property type="match status" value="1"/>
</dbReference>
<dbReference type="EMBL" id="LODT01000025">
    <property type="protein sequence ID" value="KYQ93821.1"/>
    <property type="molecule type" value="Genomic_DNA"/>
</dbReference>
<evidence type="ECO:0000313" key="20">
    <source>
        <dbReference type="Proteomes" id="UP000076078"/>
    </source>
</evidence>
<accession>G8FUG3</accession>
<dbReference type="NCBIfam" id="NF004349">
    <property type="entry name" value="PRK05729.1"/>
    <property type="match status" value="1"/>
</dbReference>
<evidence type="ECO:0000256" key="8">
    <source>
        <dbReference type="ARBA" id="ARBA00022840"/>
    </source>
</evidence>
<dbReference type="Gene3D" id="1.10.730.10">
    <property type="entry name" value="Isoleucyl-tRNA Synthetase, Domain 1"/>
    <property type="match status" value="1"/>
</dbReference>
<feature type="compositionally biased region" description="Basic and acidic residues" evidence="15">
    <location>
        <begin position="20"/>
        <end position="74"/>
    </location>
</feature>
<keyword evidence="8 14" id="KW-0067">ATP-binding</keyword>
<evidence type="ECO:0000256" key="4">
    <source>
        <dbReference type="ARBA" id="ARBA00013169"/>
    </source>
</evidence>
<dbReference type="EC" id="6.1.1.9" evidence="4"/>
<evidence type="ECO:0000256" key="12">
    <source>
        <dbReference type="ARBA" id="ARBA00040837"/>
    </source>
</evidence>
<name>G8FUG3_TIELA</name>
<proteinExistence type="inferred from homology"/>
<dbReference type="InterPro" id="IPR033705">
    <property type="entry name" value="Anticodon_Ia_Val"/>
</dbReference>
<gene>
    <name evidence="19" type="ORF">DLAC_05220</name>
</gene>
<dbReference type="CDD" id="cd00817">
    <property type="entry name" value="ValRS_core"/>
    <property type="match status" value="1"/>
</dbReference>
<dbReference type="SUPFAM" id="SSF47323">
    <property type="entry name" value="Anticodon-binding domain of a subclass of class I aminoacyl-tRNA synthetases"/>
    <property type="match status" value="1"/>
</dbReference>
<evidence type="ECO:0000256" key="11">
    <source>
        <dbReference type="ARBA" id="ARBA00029936"/>
    </source>
</evidence>
<comment type="subcellular location">
    <subcellularLocation>
        <location evidence="2">Cytoplasm</location>
    </subcellularLocation>
    <subcellularLocation>
        <location evidence="1">Mitochondrion</location>
    </subcellularLocation>
</comment>
<keyword evidence="20" id="KW-1185">Reference proteome</keyword>
<dbReference type="Gene3D" id="3.40.50.620">
    <property type="entry name" value="HUPs"/>
    <property type="match status" value="2"/>
</dbReference>
<evidence type="ECO:0000256" key="2">
    <source>
        <dbReference type="ARBA" id="ARBA00004496"/>
    </source>
</evidence>
<dbReference type="PROSITE" id="PS00178">
    <property type="entry name" value="AA_TRNA_LIGASE_I"/>
    <property type="match status" value="1"/>
</dbReference>
<dbReference type="Proteomes" id="UP000076078">
    <property type="component" value="Unassembled WGS sequence"/>
</dbReference>
<evidence type="ECO:0000259" key="16">
    <source>
        <dbReference type="Pfam" id="PF00133"/>
    </source>
</evidence>
<dbReference type="PANTHER" id="PTHR11946:SF109">
    <property type="entry name" value="VALINE--TRNA LIGASE"/>
    <property type="match status" value="1"/>
</dbReference>
<dbReference type="Pfam" id="PF08264">
    <property type="entry name" value="Anticodon_1"/>
    <property type="match status" value="1"/>
</dbReference>
<evidence type="ECO:0000313" key="18">
    <source>
        <dbReference type="EMBL" id="AER35074.1"/>
    </source>
</evidence>
<dbReference type="AlphaFoldDB" id="G8FUG3"/>
<organism evidence="18">
    <name type="scientific">Tieghemostelium lacteum</name>
    <name type="common">Slime mold</name>
    <name type="synonym">Dictyostelium lacteum</name>
    <dbReference type="NCBI Taxonomy" id="361077"/>
    <lineage>
        <taxon>Eukaryota</taxon>
        <taxon>Amoebozoa</taxon>
        <taxon>Evosea</taxon>
        <taxon>Eumycetozoa</taxon>
        <taxon>Dictyostelia</taxon>
        <taxon>Dictyosteliales</taxon>
        <taxon>Raperosteliaceae</taxon>
        <taxon>Tieghemostelium</taxon>
    </lineage>
</organism>
<dbReference type="GO" id="GO:0005739">
    <property type="term" value="C:mitochondrion"/>
    <property type="evidence" value="ECO:0007669"/>
    <property type="project" value="UniProtKB-SubCell"/>
</dbReference>
<dbReference type="FunFam" id="1.10.730.10:FF:000009">
    <property type="entry name" value="Valine--tRNA ligase, mitochondrial"/>
    <property type="match status" value="1"/>
</dbReference>
<keyword evidence="10 14" id="KW-0030">Aminoacyl-tRNA synthetase</keyword>
<evidence type="ECO:0000256" key="10">
    <source>
        <dbReference type="ARBA" id="ARBA00023146"/>
    </source>
</evidence>
<evidence type="ECO:0000256" key="15">
    <source>
        <dbReference type="SAM" id="MobiDB-lite"/>
    </source>
</evidence>
<dbReference type="CDD" id="cd07962">
    <property type="entry name" value="Anticodon_Ia_Val"/>
    <property type="match status" value="1"/>
</dbReference>
<feature type="region of interest" description="Disordered" evidence="15">
    <location>
        <begin position="1"/>
        <end position="74"/>
    </location>
</feature>
<keyword evidence="5" id="KW-0963">Cytoplasm</keyword>
<dbReference type="FunFam" id="3.40.50.620:FF:000078">
    <property type="entry name" value="Valine--tRNA ligase, mitochondrial"/>
    <property type="match status" value="1"/>
</dbReference>
<dbReference type="GO" id="GO:0005829">
    <property type="term" value="C:cytosol"/>
    <property type="evidence" value="ECO:0007669"/>
    <property type="project" value="TreeGrafter"/>
</dbReference>
<feature type="domain" description="Aminoacyl-tRNA synthetase class Ia" evidence="16">
    <location>
        <begin position="122"/>
        <end position="751"/>
    </location>
</feature>
<dbReference type="EMBL" id="JN048921">
    <property type="protein sequence ID" value="AER35074.1"/>
    <property type="molecule type" value="Genomic_DNA"/>
</dbReference>
<evidence type="ECO:0000256" key="7">
    <source>
        <dbReference type="ARBA" id="ARBA00022741"/>
    </source>
</evidence>
<dbReference type="InterPro" id="IPR002300">
    <property type="entry name" value="aa-tRNA-synth_Ia"/>
</dbReference>
<evidence type="ECO:0000313" key="19">
    <source>
        <dbReference type="EMBL" id="KYQ93821.1"/>
    </source>
</evidence>
<dbReference type="GO" id="GO:0004832">
    <property type="term" value="F:valine-tRNA ligase activity"/>
    <property type="evidence" value="ECO:0007669"/>
    <property type="project" value="UniProtKB-EC"/>
</dbReference>
<comment type="similarity">
    <text evidence="3 14">Belongs to the class-I aminoacyl-tRNA synthetase family.</text>
</comment>
<dbReference type="Pfam" id="PF00133">
    <property type="entry name" value="tRNA-synt_1"/>
    <property type="match status" value="1"/>
</dbReference>
<dbReference type="InterPro" id="IPR014729">
    <property type="entry name" value="Rossmann-like_a/b/a_fold"/>
</dbReference>
<sequence>MEDKSKTTTTAPPPKELDEEQKKKLEEKKKAKEEEKKLKAAKFAEKEAKQKAEREKEAENKAKKERERLEKEAEEKEKQLQEQIKLKQYLDVILKTPSGQKKDLGGQGIFPNYHPTAVESIWYDYWMSNGYFSPEAQMKIQKHVKPDQKFTIVIPPPNVTGSLHLGHALGGSIQDALIRYRRMNGEVALWVPGTDHAGIATQVVVEKKIWKEEKKTRHDIGREDFVKKVWDWKNEYGSKIQGQLKKMGCSLDWNREVFTMDQTRSQAVNECFIRMFNDGLISRSTRLVNWSCALKTAISDIEVEFKDLEKHTKLKVPGHQGEYDFGVMFEFSYPVEGTDQYLNVATTRIETMLADTAVAINSKDERYKQFHGKYIIHPLNGRRIPIIIDDDLVILGFGTGAVKVTPAHDPNDYECGQRKNLAMINLFTDEGLINENGGERFKGLKRFDARNEVIKALQEKGLYRGMTDNKMRIGVCSRSKDIIEPMIKPQWYVKCDGMAERACKAVKDGELKIIPEAHEATWFRWLESIKDWCVSRQLWWGHRIPAYHVAVKGINSNPYDTTQWVVGSSLENAIENAIKKYNLTSRDQIESIEQDPDVLDTWFSSGLFPFSVFGWPQQTEDLKSFYPTSVLETGADILFFWVARMVMMGQYLTDKLPFHTVFLHSLVRDAHGRKMSKSLGNVLDPNDVIRGITKEELIQKLYEGNLDPSEIERATNGIKADFPQGILECGTDAMRFALCAYTSQTRDINLDINRVVSYRHFCNKIWNATRFALMKLEGYKPLSFSADSLTKDTNAINLWMLNAAQRAINLCIEGFKSYDFSQVTTAIYNYWLLELCDVYLETTKPIFQSQDESDQAIKEKTKETLYTCIDIGLRLIHPFMPYISEELYQVIPRRPEEQWIPTIMYAPYPQSTPQWANGHIEEEMKECREVIHAIRSLRITYNVPPQKRISSYIQVKTQERFEMYSKHSKFIQGLSYSQSTAVLLEKDTPSSYIGNQASDSATVLFDSKDLKDDFDFSKEITRLQAKSNEVNTKKEQLLKKINIPDYSKVPAKVQQDNEQKLKSFNDELAGLIKSIESLNSLI</sequence>
<dbReference type="InterPro" id="IPR013155">
    <property type="entry name" value="M/V/L/I-tRNA-synth_anticd-bd"/>
</dbReference>
<dbReference type="SUPFAM" id="SSF52374">
    <property type="entry name" value="Nucleotidylyl transferase"/>
    <property type="match status" value="1"/>
</dbReference>
<dbReference type="FunFam" id="3.90.740.10:FF:000005">
    <property type="entry name" value="Valine--tRNA ligase, mitochondrial"/>
    <property type="match status" value="1"/>
</dbReference>
<dbReference type="STRING" id="361077.G8FUG3"/>
<dbReference type="InterPro" id="IPR009008">
    <property type="entry name" value="Val/Leu/Ile-tRNA-synth_edit"/>
</dbReference>
<evidence type="ECO:0000256" key="3">
    <source>
        <dbReference type="ARBA" id="ARBA00005594"/>
    </source>
</evidence>
<evidence type="ECO:0000259" key="17">
    <source>
        <dbReference type="Pfam" id="PF08264"/>
    </source>
</evidence>
<dbReference type="FunFam" id="3.40.50.620:FF:000020">
    <property type="entry name" value="Valine--tRNA ligase, mitochondrial"/>
    <property type="match status" value="1"/>
</dbReference>
<comment type="catalytic activity">
    <reaction evidence="13">
        <text>tRNA(Val) + L-valine + ATP = L-valyl-tRNA(Val) + AMP + diphosphate</text>
        <dbReference type="Rhea" id="RHEA:10704"/>
        <dbReference type="Rhea" id="RHEA-COMP:9672"/>
        <dbReference type="Rhea" id="RHEA-COMP:9708"/>
        <dbReference type="ChEBI" id="CHEBI:30616"/>
        <dbReference type="ChEBI" id="CHEBI:33019"/>
        <dbReference type="ChEBI" id="CHEBI:57762"/>
        <dbReference type="ChEBI" id="CHEBI:78442"/>
        <dbReference type="ChEBI" id="CHEBI:78537"/>
        <dbReference type="ChEBI" id="CHEBI:456215"/>
        <dbReference type="EC" id="6.1.1.9"/>
    </reaction>
</comment>
<dbReference type="OMA" id="LDTWMDS"/>
<dbReference type="SUPFAM" id="SSF50677">
    <property type="entry name" value="ValRS/IleRS/LeuRS editing domain"/>
    <property type="match status" value="1"/>
</dbReference>
<evidence type="ECO:0000256" key="9">
    <source>
        <dbReference type="ARBA" id="ARBA00022917"/>
    </source>
</evidence>
<dbReference type="PANTHER" id="PTHR11946">
    <property type="entry name" value="VALYL-TRNA SYNTHETASES"/>
    <property type="match status" value="1"/>
</dbReference>
<evidence type="ECO:0000256" key="13">
    <source>
        <dbReference type="ARBA" id="ARBA00047552"/>
    </source>
</evidence>
<dbReference type="FunCoup" id="G8FUG3">
    <property type="interactions" value="822"/>
</dbReference>